<dbReference type="RefSeq" id="WP_012544577.1">
    <property type="nucleotide sequence ID" value="NC_011295.1"/>
</dbReference>
<protein>
    <submittedName>
        <fullName evidence="3">Transcriptional regulator</fullName>
    </submittedName>
</protein>
<dbReference type="InterPro" id="IPR056778">
    <property type="entry name" value="UPF0261_C"/>
</dbReference>
<feature type="domain" description="UPF0261" evidence="1">
    <location>
        <begin position="3"/>
        <end position="176"/>
    </location>
</feature>
<dbReference type="Gene3D" id="3.40.50.12030">
    <property type="entry name" value="Uncharacterised protein family UPF0261, NC domain"/>
    <property type="match status" value="1"/>
</dbReference>
<evidence type="ECO:0000313" key="4">
    <source>
        <dbReference type="Proteomes" id="UP000001732"/>
    </source>
</evidence>
<dbReference type="InterPro" id="IPR051353">
    <property type="entry name" value="Tobamovirus_resist_UPF0261"/>
</dbReference>
<dbReference type="InterPro" id="IPR044122">
    <property type="entry name" value="UPF0261_N"/>
</dbReference>
<proteinExistence type="predicted"/>
<sequence>MSKTIVLLGTLDTKGKEFEYVKRIIESRGHNTLLIDAGIIGEPKTTPDISRDEVAKKAGYTIEELAKTDRGVAIEAMAKGATVLVEELYQEGKIDGILSLGGSGGTSLATPAMRALPVGVPKLMVSTMASGDTRPYVDIKDVTMMYSVVDISGINRLSSRILANAAGAICGMVEAEVPKDFESTKEEKPLVAATMFGLTTPCVEKVRSVLEENGCEVLVFHATGTGGRAMESLIESGFIDAVADITTTEWADELVGGVLSAGPTRLDAAAKKGIPQVVSVGALDMVNFGPMDTVPEKFRSRKLHVHNPSVTLMRTTVEENRKLGEIIAQKLNQAKGPIVVFLPLKGVSGIDKEGMPFYDPEADTALFETLKKNLRTDIEVRELDYHINDPEFAEAMANALLQLIRNRFSK</sequence>
<dbReference type="CDD" id="cd15488">
    <property type="entry name" value="Tm-1-like"/>
    <property type="match status" value="1"/>
</dbReference>
<feature type="domain" description="UPF0261" evidence="2">
    <location>
        <begin position="188"/>
        <end position="403"/>
    </location>
</feature>
<dbReference type="OrthoDB" id="9776369at2"/>
<reference evidence="3 4" key="2">
    <citation type="journal article" date="2014" name="Genome Announc.">
        <title>Complete Genome Sequence of Coprothermobacter proteolyticus DSM 5265.</title>
        <authorList>
            <person name="Alexiev A."/>
            <person name="Coil D.A."/>
            <person name="Badger J.H."/>
            <person name="Enticknap J."/>
            <person name="Ward N."/>
            <person name="Robb F.T."/>
            <person name="Eisen J.A."/>
        </authorList>
    </citation>
    <scope>NUCLEOTIDE SEQUENCE [LARGE SCALE GENOMIC DNA]</scope>
    <source>
        <strain evidence="4">ATCC 35245 / DSM 5265 / OCM 4 / BT</strain>
    </source>
</reference>
<dbReference type="InterPro" id="IPR008322">
    <property type="entry name" value="UPF0261"/>
</dbReference>
<dbReference type="AlphaFoldDB" id="B5Y6G2"/>
<dbReference type="Proteomes" id="UP000001732">
    <property type="component" value="Chromosome"/>
</dbReference>
<gene>
    <name evidence="3" type="ordered locus">COPRO5265_1585</name>
</gene>
<evidence type="ECO:0000259" key="1">
    <source>
        <dbReference type="Pfam" id="PF06792"/>
    </source>
</evidence>
<organism evidence="3 4">
    <name type="scientific">Coprothermobacter proteolyticus (strain ATCC 35245 / DSM 5265 / OCM 4 / BT)</name>
    <dbReference type="NCBI Taxonomy" id="309798"/>
    <lineage>
        <taxon>Bacteria</taxon>
        <taxon>Pseudomonadati</taxon>
        <taxon>Coprothermobacterota</taxon>
        <taxon>Coprothermobacteria</taxon>
        <taxon>Coprothermobacterales</taxon>
        <taxon>Coprothermobacteraceae</taxon>
        <taxon>Coprothermobacter</taxon>
    </lineage>
</organism>
<dbReference type="Gene3D" id="3.40.50.12020">
    <property type="entry name" value="Uncharacterised protein family UPF0261, NN domain"/>
    <property type="match status" value="1"/>
</dbReference>
<name>B5Y6G2_COPPD</name>
<dbReference type="HOGENOM" id="CLU_036813_1_0_9"/>
<dbReference type="NCBIfam" id="NF002674">
    <property type="entry name" value="PRK02399.1-2"/>
    <property type="match status" value="1"/>
</dbReference>
<dbReference type="EMBL" id="CP001145">
    <property type="protein sequence ID" value="ACI17926.1"/>
    <property type="molecule type" value="Genomic_DNA"/>
</dbReference>
<dbReference type="Pfam" id="PF23189">
    <property type="entry name" value="UPF0261_C"/>
    <property type="match status" value="1"/>
</dbReference>
<dbReference type="STRING" id="309798.COPRO5265_1585"/>
<reference evidence="4" key="1">
    <citation type="submission" date="2008-08" db="EMBL/GenBank/DDBJ databases">
        <title>The complete genome sequence of Coprothermobacter proteolyticus strain ATCC 5245 / DSM 5265 / BT.</title>
        <authorList>
            <person name="Dodson R.J."/>
            <person name="Durkin A.S."/>
            <person name="Wu M."/>
            <person name="Eisen J."/>
            <person name="Sutton G."/>
        </authorList>
    </citation>
    <scope>NUCLEOTIDE SEQUENCE [LARGE SCALE GENOMIC DNA]</scope>
    <source>
        <strain evidence="4">ATCC 35245 / DSM 5265 / OCM 4 / BT</strain>
    </source>
</reference>
<keyword evidence="4" id="KW-1185">Reference proteome</keyword>
<dbReference type="PANTHER" id="PTHR31862">
    <property type="entry name" value="UPF0261 DOMAIN PROTEIN (AFU_ORTHOLOGUE AFUA_1G10120)"/>
    <property type="match status" value="1"/>
</dbReference>
<accession>B5Y6G2</accession>
<dbReference type="eggNOG" id="COG5441">
    <property type="taxonomic scope" value="Bacteria"/>
</dbReference>
<evidence type="ECO:0000313" key="3">
    <source>
        <dbReference type="EMBL" id="ACI17926.1"/>
    </source>
</evidence>
<dbReference type="PANTHER" id="PTHR31862:SF1">
    <property type="entry name" value="UPF0261 DOMAIN PROTEIN (AFU_ORTHOLOGUE AFUA_1G10120)"/>
    <property type="match status" value="1"/>
</dbReference>
<dbReference type="KEGG" id="cpo:COPRO5265_1585"/>
<dbReference type="Pfam" id="PF06792">
    <property type="entry name" value="UPF0261"/>
    <property type="match status" value="1"/>
</dbReference>
<dbReference type="PIRSF" id="PIRSF033271">
    <property type="entry name" value="UCP033271"/>
    <property type="match status" value="1"/>
</dbReference>
<evidence type="ECO:0000259" key="2">
    <source>
        <dbReference type="Pfam" id="PF23189"/>
    </source>
</evidence>